<evidence type="ECO:0000256" key="5">
    <source>
        <dbReference type="ARBA" id="ARBA00023180"/>
    </source>
</evidence>
<keyword evidence="3" id="KW-0645">Protease</keyword>
<dbReference type="InterPro" id="IPR001563">
    <property type="entry name" value="Peptidase_S10"/>
</dbReference>
<dbReference type="PRINTS" id="PR00724">
    <property type="entry name" value="CRBOXYPTASEC"/>
</dbReference>
<evidence type="ECO:0000256" key="2">
    <source>
        <dbReference type="ARBA" id="ARBA00022645"/>
    </source>
</evidence>
<dbReference type="GO" id="GO:0004185">
    <property type="term" value="F:serine-type carboxypeptidase activity"/>
    <property type="evidence" value="ECO:0007669"/>
    <property type="project" value="InterPro"/>
</dbReference>
<sequence>MLPVEIFPLLFNYLSLCVAAVEPRRESSKRQLPADPTGVTTITSPNGFQIRYSEPGKSGVCETTPDVNSYSGYIDIDEKTHMFFWFFEARHNANEAPITLWLEGGPGADSLFGLFDLVGPCHVTEDLQSELNPNSFTEVSNVLFLSQPIGVGFSYADEVAGIINGTSGYPQNSSTPDGRYANVSPFQTTTTSAAAVTAWEVLQAFFQELPSFDPDVKSRDFNLWTLSYGGHWGPAFFEHFYEQNELIKNGKAQGVALHMQSLGIINGIIDIQVQMPYYPEYAIKNEYSIQLVNETVYAFMKMAFSITGGCSDSLDYCYASDTSTLIGQYLCASANAICRTMVEGPAESISNRSPYDIRALATEELEPSFWIDYVNTAFVQNALGVNLNYTSASSEQVSEGFVLSGDWAYSKLSDLEELLDRGVKVALINGDADYLANWMGGEAISLAANYTHSAGFRAANYEPLVVDGTKYGETREFGQFSFTKVYEAGHDVPFYQPVATLELFKRVLGNLVISDGSSKVDY</sequence>
<evidence type="ECO:0000313" key="8">
    <source>
        <dbReference type="Proteomes" id="UP000829685"/>
    </source>
</evidence>
<dbReference type="PANTHER" id="PTHR11802:SF131">
    <property type="entry name" value="CARBOXYPEPTIDASE"/>
    <property type="match status" value="1"/>
</dbReference>
<name>A0A9P9WC41_9PEZI</name>
<keyword evidence="5" id="KW-0325">Glycoprotein</keyword>
<dbReference type="Pfam" id="PF00450">
    <property type="entry name" value="Peptidase_S10"/>
    <property type="match status" value="1"/>
</dbReference>
<evidence type="ECO:0000256" key="4">
    <source>
        <dbReference type="ARBA" id="ARBA00022801"/>
    </source>
</evidence>
<dbReference type="PANTHER" id="PTHR11802">
    <property type="entry name" value="SERINE PROTEASE FAMILY S10 SERINE CARBOXYPEPTIDASE"/>
    <property type="match status" value="1"/>
</dbReference>
<dbReference type="Gene3D" id="3.40.50.1820">
    <property type="entry name" value="alpha/beta hydrolase"/>
    <property type="match status" value="1"/>
</dbReference>
<keyword evidence="2" id="KW-0121">Carboxypeptidase</keyword>
<keyword evidence="8" id="KW-1185">Reference proteome</keyword>
<accession>A0A9P9WC41</accession>
<organism evidence="7 8">
    <name type="scientific">Neoarthrinium moseri</name>
    <dbReference type="NCBI Taxonomy" id="1658444"/>
    <lineage>
        <taxon>Eukaryota</taxon>
        <taxon>Fungi</taxon>
        <taxon>Dikarya</taxon>
        <taxon>Ascomycota</taxon>
        <taxon>Pezizomycotina</taxon>
        <taxon>Sordariomycetes</taxon>
        <taxon>Xylariomycetidae</taxon>
        <taxon>Amphisphaeriales</taxon>
        <taxon>Apiosporaceae</taxon>
        <taxon>Neoarthrinium</taxon>
    </lineage>
</organism>
<evidence type="ECO:0000256" key="1">
    <source>
        <dbReference type="ARBA" id="ARBA00009431"/>
    </source>
</evidence>
<evidence type="ECO:0000256" key="3">
    <source>
        <dbReference type="ARBA" id="ARBA00022670"/>
    </source>
</evidence>
<dbReference type="Proteomes" id="UP000829685">
    <property type="component" value="Unassembled WGS sequence"/>
</dbReference>
<feature type="signal peptide" evidence="6">
    <location>
        <begin position="1"/>
        <end position="20"/>
    </location>
</feature>
<feature type="chain" id="PRO_5040260508" evidence="6">
    <location>
        <begin position="21"/>
        <end position="522"/>
    </location>
</feature>
<dbReference type="GO" id="GO:0000324">
    <property type="term" value="C:fungal-type vacuole"/>
    <property type="evidence" value="ECO:0007669"/>
    <property type="project" value="TreeGrafter"/>
</dbReference>
<dbReference type="EMBL" id="JAFIMR010000044">
    <property type="protein sequence ID" value="KAI1856435.1"/>
    <property type="molecule type" value="Genomic_DNA"/>
</dbReference>
<proteinExistence type="inferred from homology"/>
<dbReference type="AlphaFoldDB" id="A0A9P9WC41"/>
<evidence type="ECO:0000256" key="6">
    <source>
        <dbReference type="SAM" id="SignalP"/>
    </source>
</evidence>
<reference evidence="7" key="1">
    <citation type="submission" date="2021-03" db="EMBL/GenBank/DDBJ databases">
        <title>Revisited historic fungal species revealed as producer of novel bioactive compounds through whole genome sequencing and comparative genomics.</title>
        <authorList>
            <person name="Vignolle G.A."/>
            <person name="Hochenegger N."/>
            <person name="Mach R.L."/>
            <person name="Mach-Aigner A.R."/>
            <person name="Javad Rahimi M."/>
            <person name="Salim K.A."/>
            <person name="Chan C.M."/>
            <person name="Lim L.B.L."/>
            <person name="Cai F."/>
            <person name="Druzhinina I.S."/>
            <person name="U'Ren J.M."/>
            <person name="Derntl C."/>
        </authorList>
    </citation>
    <scope>NUCLEOTIDE SEQUENCE</scope>
    <source>
        <strain evidence="7">TUCIM 5799</strain>
    </source>
</reference>
<comment type="caution">
    <text evidence="7">The sequence shown here is derived from an EMBL/GenBank/DDBJ whole genome shotgun (WGS) entry which is preliminary data.</text>
</comment>
<keyword evidence="6" id="KW-0732">Signal</keyword>
<dbReference type="InterPro" id="IPR029058">
    <property type="entry name" value="AB_hydrolase_fold"/>
</dbReference>
<protein>
    <submittedName>
        <fullName evidence="7">Uncharacterized protein</fullName>
    </submittedName>
</protein>
<dbReference type="GO" id="GO:0006508">
    <property type="term" value="P:proteolysis"/>
    <property type="evidence" value="ECO:0007669"/>
    <property type="project" value="UniProtKB-KW"/>
</dbReference>
<dbReference type="SUPFAM" id="SSF53474">
    <property type="entry name" value="alpha/beta-Hydrolases"/>
    <property type="match status" value="1"/>
</dbReference>
<gene>
    <name evidence="7" type="ORF">JX265_011682</name>
</gene>
<evidence type="ECO:0000313" key="7">
    <source>
        <dbReference type="EMBL" id="KAI1856435.1"/>
    </source>
</evidence>
<comment type="similarity">
    <text evidence="1">Belongs to the peptidase S10 family.</text>
</comment>
<dbReference type="Gene3D" id="1.10.287.410">
    <property type="match status" value="1"/>
</dbReference>
<keyword evidence="4" id="KW-0378">Hydrolase</keyword>